<keyword evidence="3" id="KW-1185">Reference proteome</keyword>
<evidence type="ECO:0000256" key="1">
    <source>
        <dbReference type="SAM" id="MobiDB-lite"/>
    </source>
</evidence>
<feature type="region of interest" description="Disordered" evidence="1">
    <location>
        <begin position="183"/>
        <end position="239"/>
    </location>
</feature>
<organism evidence="2 3">
    <name type="scientific">Euplotes crassus</name>
    <dbReference type="NCBI Taxonomy" id="5936"/>
    <lineage>
        <taxon>Eukaryota</taxon>
        <taxon>Sar</taxon>
        <taxon>Alveolata</taxon>
        <taxon>Ciliophora</taxon>
        <taxon>Intramacronucleata</taxon>
        <taxon>Spirotrichea</taxon>
        <taxon>Hypotrichia</taxon>
        <taxon>Euplotida</taxon>
        <taxon>Euplotidae</taxon>
        <taxon>Moneuplotes</taxon>
    </lineage>
</organism>
<dbReference type="EMBL" id="CAMPGE010029484">
    <property type="protein sequence ID" value="CAI2386957.1"/>
    <property type="molecule type" value="Genomic_DNA"/>
</dbReference>
<comment type="caution">
    <text evidence="2">The sequence shown here is derived from an EMBL/GenBank/DDBJ whole genome shotgun (WGS) entry which is preliminary data.</text>
</comment>
<name>A0AAD1YC33_EUPCR</name>
<protein>
    <submittedName>
        <fullName evidence="2">Uncharacterized protein</fullName>
    </submittedName>
</protein>
<reference evidence="2" key="1">
    <citation type="submission" date="2023-07" db="EMBL/GenBank/DDBJ databases">
        <authorList>
            <consortium name="AG Swart"/>
            <person name="Singh M."/>
            <person name="Singh A."/>
            <person name="Seah K."/>
            <person name="Emmerich C."/>
        </authorList>
    </citation>
    <scope>NUCLEOTIDE SEQUENCE</scope>
    <source>
        <strain evidence="2">DP1</strain>
    </source>
</reference>
<feature type="compositionally biased region" description="Basic and acidic residues" evidence="1">
    <location>
        <begin position="312"/>
        <end position="322"/>
    </location>
</feature>
<feature type="region of interest" description="Disordered" evidence="1">
    <location>
        <begin position="368"/>
        <end position="396"/>
    </location>
</feature>
<feature type="compositionally biased region" description="Polar residues" evidence="1">
    <location>
        <begin position="368"/>
        <end position="377"/>
    </location>
</feature>
<accession>A0AAD1YC33</accession>
<gene>
    <name evidence="2" type="ORF">ECRASSUSDP1_LOCUS28583</name>
</gene>
<dbReference type="AlphaFoldDB" id="A0AAD1YC33"/>
<evidence type="ECO:0000313" key="2">
    <source>
        <dbReference type="EMBL" id="CAI2386957.1"/>
    </source>
</evidence>
<evidence type="ECO:0000313" key="3">
    <source>
        <dbReference type="Proteomes" id="UP001295684"/>
    </source>
</evidence>
<feature type="region of interest" description="Disordered" evidence="1">
    <location>
        <begin position="302"/>
        <end position="328"/>
    </location>
</feature>
<feature type="compositionally biased region" description="Polar residues" evidence="1">
    <location>
        <begin position="183"/>
        <end position="192"/>
    </location>
</feature>
<proteinExistence type="predicted"/>
<dbReference type="Proteomes" id="UP001295684">
    <property type="component" value="Unassembled WGS sequence"/>
</dbReference>
<sequence length="485" mass="56443">MDKSSNKSFKKEKTTRFDKKDCQISPRFYQSMNKIAKNSSKFDGLSLKKTRSQASGPKRVVIKTTTRQVSQSPMELHQNNLLKRMWRKKASLDQQFKRSSQFKRPKTAEKIAKKMKFYYSPYSNKLNCGSYMVFNGKNDPQLDAEVEDFKINNDLHQDSATKKWKLVYQYIDTLTPEFYQLQNGKSKKNGMNDSRKRYKKRKVDTKKFSKMNSFKKSNFKSSRRSNYDKSEASSPGIKNDRLNLSERINSCEVNLKTSNKKIKLFDVEDETSMDQIKEEEHYIHKSDKDIQVIDNSKSSSFLCKSDSSLSRCKNENNQEDMKSSQSSNLRIKIKKVKQRPLTSKRNNCDYKKFTKNLGYVQMKNNYCKNSSQNASNVRSRKTRSSKSRKKGSQNRANREGKIKYFKICNDSRIRGNYSGSLWDAEREGFTNSINASTRTFKASTCNPNTNLQMYFDHKKKVNEIKRAFDFLKAASCGLSISPKAE</sequence>
<feature type="compositionally biased region" description="Basic residues" evidence="1">
    <location>
        <begin position="378"/>
        <end position="392"/>
    </location>
</feature>